<evidence type="ECO:0000313" key="2">
    <source>
        <dbReference type="EMBL" id="QGT52923.1"/>
    </source>
</evidence>
<feature type="region of interest" description="Disordered" evidence="1">
    <location>
        <begin position="207"/>
        <end position="228"/>
    </location>
</feature>
<dbReference type="Gene3D" id="2.60.120.260">
    <property type="entry name" value="Galactose-binding domain-like"/>
    <property type="match status" value="1"/>
</dbReference>
<evidence type="ECO:0000313" key="3">
    <source>
        <dbReference type="Proteomes" id="UP000427124"/>
    </source>
</evidence>
<accession>A0A650ESJ4</accession>
<name>A0A650ESJ4_9CAUD</name>
<sequence length="228" mass="25899">MPDGANHVAFAYSKDGKDRFMTVYPNLNLLDGTDFKNYTPKIEKYLTIAKKDGGVFNKPYISASYSNPEPNSFVDILFWTLGKEHLEPSTTYTFSFYVRGKGTVKTFIHPTLIDISSDNSYVDGKLTKLYGNGEYSWTLTNEWVKHTYTFTTKSSITEDQYVLFRLPTGSNVDICVPKLEKGSTATPWMPSFSEVKAENYPSYIGTYTDSDSNTQSTDPARYSWKKIE</sequence>
<keyword evidence="3" id="KW-1185">Reference proteome</keyword>
<organism evidence="2 3">
    <name type="scientific">Lactococcus phage CHPC361</name>
    <dbReference type="NCBI Taxonomy" id="2675249"/>
    <lineage>
        <taxon>Viruses</taxon>
        <taxon>Duplodnaviria</taxon>
        <taxon>Heunggongvirae</taxon>
        <taxon>Uroviricota</taxon>
        <taxon>Caudoviricetes</taxon>
        <taxon>Skunavirus</taxon>
        <taxon>Skunavirus CHPC361</taxon>
    </lineage>
</organism>
<evidence type="ECO:0000256" key="1">
    <source>
        <dbReference type="SAM" id="MobiDB-lite"/>
    </source>
</evidence>
<gene>
    <name evidence="2" type="ORF">CHPC361_000578</name>
</gene>
<proteinExistence type="predicted"/>
<reference evidence="2 3" key="1">
    <citation type="submission" date="2019-11" db="EMBL/GenBank/DDBJ databases">
        <title>Genome Sequences of 31 Lactococcus lactis Bacteriophages Isolated from Foods.</title>
        <authorList>
            <person name="Marcelli B."/>
            <person name="de Jong A."/>
            <person name="Kuipers O.P."/>
        </authorList>
    </citation>
    <scope>NUCLEOTIDE SEQUENCE [LARGE SCALE GENOMIC DNA]</scope>
</reference>
<dbReference type="Proteomes" id="UP000427124">
    <property type="component" value="Segment"/>
</dbReference>
<dbReference type="EMBL" id="MN689517">
    <property type="protein sequence ID" value="QGT52923.1"/>
    <property type="molecule type" value="Genomic_DNA"/>
</dbReference>
<protein>
    <submittedName>
        <fullName evidence="2">Capsid and scaffold protein</fullName>
    </submittedName>
</protein>
<feature type="compositionally biased region" description="Polar residues" evidence="1">
    <location>
        <begin position="207"/>
        <end position="218"/>
    </location>
</feature>